<keyword evidence="3" id="KW-1185">Reference proteome</keyword>
<keyword evidence="1" id="KW-0812">Transmembrane</keyword>
<comment type="caution">
    <text evidence="2">The sequence shown here is derived from an EMBL/GenBank/DDBJ whole genome shotgun (WGS) entry which is preliminary data.</text>
</comment>
<keyword evidence="1" id="KW-0472">Membrane</keyword>
<proteinExistence type="predicted"/>
<reference evidence="2 3" key="1">
    <citation type="journal article" date="2021" name="Nat. Commun.">
        <title>Genetic determinants of endophytism in the Arabidopsis root mycobiome.</title>
        <authorList>
            <person name="Mesny F."/>
            <person name="Miyauchi S."/>
            <person name="Thiergart T."/>
            <person name="Pickel B."/>
            <person name="Atanasova L."/>
            <person name="Karlsson M."/>
            <person name="Huettel B."/>
            <person name="Barry K.W."/>
            <person name="Haridas S."/>
            <person name="Chen C."/>
            <person name="Bauer D."/>
            <person name="Andreopoulos W."/>
            <person name="Pangilinan J."/>
            <person name="LaButti K."/>
            <person name="Riley R."/>
            <person name="Lipzen A."/>
            <person name="Clum A."/>
            <person name="Drula E."/>
            <person name="Henrissat B."/>
            <person name="Kohler A."/>
            <person name="Grigoriev I.V."/>
            <person name="Martin F.M."/>
            <person name="Hacquard S."/>
        </authorList>
    </citation>
    <scope>NUCLEOTIDE SEQUENCE [LARGE SCALE GENOMIC DNA]</scope>
    <source>
        <strain evidence="2 3">MPI-SDFR-AT-0080</strain>
    </source>
</reference>
<accession>A0ABQ8FSY1</accession>
<evidence type="ECO:0000313" key="2">
    <source>
        <dbReference type="EMBL" id="KAH7024303.1"/>
    </source>
</evidence>
<protein>
    <submittedName>
        <fullName evidence="2">Uncharacterized protein</fullName>
    </submittedName>
</protein>
<sequence length="201" mass="22862">MSDVTCSSTRAFIEFFLDHCNCLLADHLKILTKNSNWATQQLENLSFRNFACPSTSTPVHAMAVPLAHRTLFFDTVKNVPQALPQPTARSRPSWSPQIRPRTPAWYRRQHCNSASLPPILTVRSQLPVVAATINATALLPPPYFYPRMDVPQLRESPRRIFRARQILPKTMMISTLCVYILTVIRACVRALALAYCPRKEE</sequence>
<dbReference type="EMBL" id="JAGTJR010000062">
    <property type="protein sequence ID" value="KAH7024303.1"/>
    <property type="molecule type" value="Genomic_DNA"/>
</dbReference>
<organism evidence="2 3">
    <name type="scientific">Macrophomina phaseolina</name>
    <dbReference type="NCBI Taxonomy" id="35725"/>
    <lineage>
        <taxon>Eukaryota</taxon>
        <taxon>Fungi</taxon>
        <taxon>Dikarya</taxon>
        <taxon>Ascomycota</taxon>
        <taxon>Pezizomycotina</taxon>
        <taxon>Dothideomycetes</taxon>
        <taxon>Dothideomycetes incertae sedis</taxon>
        <taxon>Botryosphaeriales</taxon>
        <taxon>Botryosphaeriaceae</taxon>
        <taxon>Macrophomina</taxon>
    </lineage>
</organism>
<gene>
    <name evidence="2" type="ORF">B0J12DRAFT_705255</name>
</gene>
<feature type="transmembrane region" description="Helical" evidence="1">
    <location>
        <begin position="171"/>
        <end position="195"/>
    </location>
</feature>
<evidence type="ECO:0000313" key="3">
    <source>
        <dbReference type="Proteomes" id="UP000774617"/>
    </source>
</evidence>
<evidence type="ECO:0000256" key="1">
    <source>
        <dbReference type="SAM" id="Phobius"/>
    </source>
</evidence>
<keyword evidence="1" id="KW-1133">Transmembrane helix</keyword>
<name>A0ABQ8FSY1_9PEZI</name>
<dbReference type="Proteomes" id="UP000774617">
    <property type="component" value="Unassembled WGS sequence"/>
</dbReference>